<evidence type="ECO:0000256" key="6">
    <source>
        <dbReference type="ARBA" id="ARBA00022723"/>
    </source>
</evidence>
<feature type="domain" description="DUF83" evidence="14">
    <location>
        <begin position="10"/>
        <end position="186"/>
    </location>
</feature>
<dbReference type="OrthoDB" id="9781776at2"/>
<evidence type="ECO:0000256" key="7">
    <source>
        <dbReference type="ARBA" id="ARBA00022801"/>
    </source>
</evidence>
<organism evidence="15 16">
    <name type="scientific">Photobacterium aquimaris</name>
    <dbReference type="NCBI Taxonomy" id="512643"/>
    <lineage>
        <taxon>Bacteria</taxon>
        <taxon>Pseudomonadati</taxon>
        <taxon>Pseudomonadota</taxon>
        <taxon>Gammaproteobacteria</taxon>
        <taxon>Vibrionales</taxon>
        <taxon>Vibrionaceae</taxon>
        <taxon>Photobacterium</taxon>
    </lineage>
</organism>
<evidence type="ECO:0000256" key="4">
    <source>
        <dbReference type="ARBA" id="ARBA00020049"/>
    </source>
</evidence>
<dbReference type="PANTHER" id="PTHR36531:SF6">
    <property type="entry name" value="DNA REPLICATION ATP-DEPENDENT HELICASE_NUCLEASE DNA2"/>
    <property type="match status" value="1"/>
</dbReference>
<reference evidence="15 16" key="1">
    <citation type="submission" date="2018-03" db="EMBL/GenBank/DDBJ databases">
        <title>Whole genome sequencing of Histamine producing bacteria.</title>
        <authorList>
            <person name="Butler K."/>
        </authorList>
    </citation>
    <scope>NUCLEOTIDE SEQUENCE [LARGE SCALE GENOMIC DNA]</scope>
    <source>
        <strain evidence="15 16">BS2</strain>
    </source>
</reference>
<keyword evidence="7 13" id="KW-0378">Hydrolase</keyword>
<dbReference type="GO" id="GO:0051607">
    <property type="term" value="P:defense response to virus"/>
    <property type="evidence" value="ECO:0007669"/>
    <property type="project" value="UniProtKB-KW"/>
</dbReference>
<dbReference type="Pfam" id="PF01930">
    <property type="entry name" value="Cas_Cas4"/>
    <property type="match status" value="1"/>
</dbReference>
<dbReference type="NCBIfam" id="TIGR00372">
    <property type="entry name" value="cas4"/>
    <property type="match status" value="1"/>
</dbReference>
<keyword evidence="9 13" id="KW-0408">Iron</keyword>
<comment type="cofactor">
    <cofactor evidence="1">
        <name>[4Fe-4S] cluster</name>
        <dbReference type="ChEBI" id="CHEBI:49883"/>
    </cofactor>
</comment>
<dbReference type="EMBL" id="PYMK01000025">
    <property type="protein sequence ID" value="PSU25152.1"/>
    <property type="molecule type" value="Genomic_DNA"/>
</dbReference>
<evidence type="ECO:0000259" key="14">
    <source>
        <dbReference type="Pfam" id="PF01930"/>
    </source>
</evidence>
<dbReference type="Gene3D" id="3.90.320.10">
    <property type="match status" value="1"/>
</dbReference>
<comment type="cofactor">
    <cofactor evidence="13">
        <name>Mg(2+)</name>
        <dbReference type="ChEBI" id="CHEBI:18420"/>
    </cofactor>
    <cofactor evidence="13">
        <name>Mn(2+)</name>
        <dbReference type="ChEBI" id="CHEBI:29035"/>
    </cofactor>
    <text evidence="13">Mg(2+) or Mn(2+) required for ssDNA cleavage activity.</text>
</comment>
<comment type="similarity">
    <text evidence="2 13">Belongs to the CRISPR-associated exonuclease Cas4 family.</text>
</comment>
<evidence type="ECO:0000313" key="16">
    <source>
        <dbReference type="Proteomes" id="UP000240254"/>
    </source>
</evidence>
<dbReference type="GO" id="GO:0051536">
    <property type="term" value="F:iron-sulfur cluster binding"/>
    <property type="evidence" value="ECO:0007669"/>
    <property type="project" value="UniProtKB-KW"/>
</dbReference>
<dbReference type="Proteomes" id="UP000240254">
    <property type="component" value="Unassembled WGS sequence"/>
</dbReference>
<evidence type="ECO:0000256" key="10">
    <source>
        <dbReference type="ARBA" id="ARBA00023014"/>
    </source>
</evidence>
<evidence type="ECO:0000256" key="1">
    <source>
        <dbReference type="ARBA" id="ARBA00001966"/>
    </source>
</evidence>
<dbReference type="InterPro" id="IPR051827">
    <property type="entry name" value="Cas4_exonuclease"/>
</dbReference>
<evidence type="ECO:0000256" key="3">
    <source>
        <dbReference type="ARBA" id="ARBA00012768"/>
    </source>
</evidence>
<dbReference type="GO" id="GO:0004527">
    <property type="term" value="F:exonuclease activity"/>
    <property type="evidence" value="ECO:0007669"/>
    <property type="project" value="UniProtKB-KW"/>
</dbReference>
<comment type="function">
    <text evidence="13">CRISPR (clustered regularly interspaced short palindromic repeat) is an adaptive immune system that provides protection against mobile genetic elements (viruses, transposable elements and conjugative plasmids). CRISPR clusters contain sequences complementary to antecedent mobile elements and target invading nucleic acids. CRISPR clusters are transcribed and processed into CRISPR RNA (crRNA).</text>
</comment>
<gene>
    <name evidence="15" type="primary">cas4</name>
    <name evidence="15" type="ORF">CTM88_18255</name>
</gene>
<keyword evidence="11 13" id="KW-0051">Antiviral defense</keyword>
<dbReference type="InterPro" id="IPR022765">
    <property type="entry name" value="Dna2/Cas4_DUF83"/>
</dbReference>
<evidence type="ECO:0000256" key="5">
    <source>
        <dbReference type="ARBA" id="ARBA00022722"/>
    </source>
</evidence>
<evidence type="ECO:0000256" key="8">
    <source>
        <dbReference type="ARBA" id="ARBA00022839"/>
    </source>
</evidence>
<keyword evidence="6 13" id="KW-0479">Metal-binding</keyword>
<evidence type="ECO:0000256" key="2">
    <source>
        <dbReference type="ARBA" id="ARBA00009189"/>
    </source>
</evidence>
<evidence type="ECO:0000313" key="15">
    <source>
        <dbReference type="EMBL" id="PSU25152.1"/>
    </source>
</evidence>
<dbReference type="InterPro" id="IPR011604">
    <property type="entry name" value="PDDEXK-like_dom_sf"/>
</dbReference>
<evidence type="ECO:0000256" key="12">
    <source>
        <dbReference type="ARBA" id="ARBA00023211"/>
    </source>
</evidence>
<comment type="caution">
    <text evidence="15">The sequence shown here is derived from an EMBL/GenBank/DDBJ whole genome shotgun (WGS) entry which is preliminary data.</text>
</comment>
<protein>
    <recommendedName>
        <fullName evidence="4 13">CRISPR-associated exonuclease Cas4</fullName>
        <ecNumber evidence="3 13">3.1.12.1</ecNumber>
    </recommendedName>
</protein>
<keyword evidence="10 13" id="KW-0411">Iron-sulfur</keyword>
<dbReference type="AlphaFoldDB" id="A0A2T3IFX6"/>
<comment type="cofactor">
    <cofactor evidence="13">
        <name>iron-sulfur cluster</name>
        <dbReference type="ChEBI" id="CHEBI:30408"/>
    </cofactor>
</comment>
<evidence type="ECO:0000256" key="13">
    <source>
        <dbReference type="RuleBase" id="RU365022"/>
    </source>
</evidence>
<keyword evidence="12 13" id="KW-0464">Manganese</keyword>
<evidence type="ECO:0000256" key="9">
    <source>
        <dbReference type="ARBA" id="ARBA00023004"/>
    </source>
</evidence>
<dbReference type="EC" id="3.1.12.1" evidence="3 13"/>
<proteinExistence type="inferred from homology"/>
<evidence type="ECO:0000256" key="11">
    <source>
        <dbReference type="ARBA" id="ARBA00023118"/>
    </source>
</evidence>
<dbReference type="GO" id="GO:0046872">
    <property type="term" value="F:metal ion binding"/>
    <property type="evidence" value="ECO:0007669"/>
    <property type="project" value="UniProtKB-KW"/>
</dbReference>
<sequence length="208" mass="24037">MMDERLIPLSALQHYVFCPRQCALIHSEQVWADNYLTAQGNQLHERVDHGAPETRKNIRFERGANVAAPQLGITGKLDLLEYHTKEHIYIPVEYKRGRPKKDDSDRVQLCAQALCIEEMTNQEVTMGSLWYWQTRKRVDIKINEPLRQTTLNIIQEVKQLFNHGITPKPILTKACNACSLNDLCFPSLFSQDKSTKYLKALYSMDSDE</sequence>
<keyword evidence="5 13" id="KW-0540">Nuclease</keyword>
<dbReference type="InterPro" id="IPR013343">
    <property type="entry name" value="CRISPR-assoc_prot_Cas4"/>
</dbReference>
<dbReference type="CDD" id="cd09637">
    <property type="entry name" value="Cas4_I-A_I-B_I-C_I-D_II-B"/>
    <property type="match status" value="1"/>
</dbReference>
<accession>A0A2T3IFX6</accession>
<name>A0A2T3IFX6_9GAMM</name>
<keyword evidence="8 13" id="KW-0269">Exonuclease</keyword>
<dbReference type="PANTHER" id="PTHR36531">
    <property type="entry name" value="CRISPR-ASSOCIATED EXONUCLEASE CAS4"/>
    <property type="match status" value="1"/>
</dbReference>